<dbReference type="InterPro" id="IPR002376">
    <property type="entry name" value="Formyl_transf_N"/>
</dbReference>
<evidence type="ECO:0000256" key="1">
    <source>
        <dbReference type="ARBA" id="ARBA00005054"/>
    </source>
</evidence>
<dbReference type="InterPro" id="IPR001555">
    <property type="entry name" value="GART_AS"/>
</dbReference>
<feature type="domain" description="Formyl transferase N-terminal" evidence="7">
    <location>
        <begin position="5"/>
        <end position="184"/>
    </location>
</feature>
<protein>
    <recommendedName>
        <fullName evidence="6">Phosphoribosylglycinamide formyltransferase</fullName>
        <ecNumber evidence="6">2.1.2.2</ecNumber>
    </recommendedName>
    <alternativeName>
        <fullName evidence="6">5'-phosphoribosylglycinamide transformylase</fullName>
    </alternativeName>
    <alternativeName>
        <fullName evidence="6">GAR transformylase</fullName>
        <shortName evidence="6">GART</shortName>
    </alternativeName>
</protein>
<proteinExistence type="inferred from homology"/>
<sequence>MSKIKLAIFASGSGTNAEQISKHFAQHNEVEVSLILSNKKKAFVLERAKNLGIESHTFDRPTFYESEEVLELLKKNQIDFIILAGFLWLVPPYLIQAYRDKMINVHPALLPKFGGKGMYGDKVHQAVIAQQEEESGITIHLVDEIYDNGKILRQASVQIDPSDDPESLAQKIHALEYEHFPKAIEEYVLSYKA</sequence>
<dbReference type="InterPro" id="IPR004607">
    <property type="entry name" value="GART"/>
</dbReference>
<dbReference type="InterPro" id="IPR036477">
    <property type="entry name" value="Formyl_transf_N_sf"/>
</dbReference>
<gene>
    <name evidence="6" type="primary">purN</name>
    <name evidence="8" type="ORF">N7U62_18145</name>
</gene>
<keyword evidence="9" id="KW-1185">Reference proteome</keyword>
<accession>A0ABT3CYI6</accession>
<evidence type="ECO:0000313" key="8">
    <source>
        <dbReference type="EMBL" id="MCV9388613.1"/>
    </source>
</evidence>
<keyword evidence="3 6" id="KW-0658">Purine biosynthesis</keyword>
<evidence type="ECO:0000256" key="6">
    <source>
        <dbReference type="HAMAP-Rule" id="MF_01930"/>
    </source>
</evidence>
<dbReference type="EMBL" id="JAOYOD010000001">
    <property type="protein sequence ID" value="MCV9388613.1"/>
    <property type="molecule type" value="Genomic_DNA"/>
</dbReference>
<dbReference type="Proteomes" id="UP001300692">
    <property type="component" value="Unassembled WGS sequence"/>
</dbReference>
<evidence type="ECO:0000256" key="4">
    <source>
        <dbReference type="ARBA" id="ARBA00038440"/>
    </source>
</evidence>
<feature type="active site" description="Proton donor" evidence="6">
    <location>
        <position position="106"/>
    </location>
</feature>
<reference evidence="8 9" key="1">
    <citation type="submission" date="2022-10" db="EMBL/GenBank/DDBJ databases">
        <title>Comparative genomics and taxonomic characterization of three novel marine species of genus Reichenbachiella exhibiting antioxidant and polysaccharide degradation activities.</title>
        <authorList>
            <person name="Muhammad N."/>
            <person name="Lee Y.-J."/>
            <person name="Ko J."/>
            <person name="Kim S.-G."/>
        </authorList>
    </citation>
    <scope>NUCLEOTIDE SEQUENCE [LARGE SCALE GENOMIC DNA]</scope>
    <source>
        <strain evidence="8 9">ABR2-5</strain>
    </source>
</reference>
<dbReference type="PANTHER" id="PTHR43369">
    <property type="entry name" value="PHOSPHORIBOSYLGLYCINAMIDE FORMYLTRANSFERASE"/>
    <property type="match status" value="1"/>
</dbReference>
<feature type="binding site" evidence="6">
    <location>
        <position position="104"/>
    </location>
    <ligand>
        <name>(6R)-10-formyltetrahydrofolate</name>
        <dbReference type="ChEBI" id="CHEBI:195366"/>
    </ligand>
</feature>
<comment type="similarity">
    <text evidence="4 6">Belongs to the GART family.</text>
</comment>
<dbReference type="EC" id="2.1.2.2" evidence="6"/>
<evidence type="ECO:0000256" key="3">
    <source>
        <dbReference type="ARBA" id="ARBA00022755"/>
    </source>
</evidence>
<comment type="caution">
    <text evidence="6">Lacks conserved residue(s) required for the propagation of feature annotation.</text>
</comment>
<organism evidence="8 9">
    <name type="scientific">Reichenbachiella ulvae</name>
    <dbReference type="NCBI Taxonomy" id="2980104"/>
    <lineage>
        <taxon>Bacteria</taxon>
        <taxon>Pseudomonadati</taxon>
        <taxon>Bacteroidota</taxon>
        <taxon>Cytophagia</taxon>
        <taxon>Cytophagales</taxon>
        <taxon>Reichenbachiellaceae</taxon>
        <taxon>Reichenbachiella</taxon>
    </lineage>
</organism>
<keyword evidence="2 6" id="KW-0808">Transferase</keyword>
<feature type="site" description="Raises pKa of active site His" evidence="6">
    <location>
        <position position="147"/>
    </location>
</feature>
<name>A0ABT3CYI6_9BACT</name>
<comment type="caution">
    <text evidence="8">The sequence shown here is derived from an EMBL/GenBank/DDBJ whole genome shotgun (WGS) entry which is preliminary data.</text>
</comment>
<dbReference type="Gene3D" id="3.40.50.170">
    <property type="entry name" value="Formyl transferase, N-terminal domain"/>
    <property type="match status" value="1"/>
</dbReference>
<feature type="binding site" evidence="6">
    <location>
        <begin position="14"/>
        <end position="16"/>
    </location>
    <ligand>
        <name>N(1)-(5-phospho-beta-D-ribosyl)glycinamide</name>
        <dbReference type="ChEBI" id="CHEBI:143788"/>
    </ligand>
</feature>
<dbReference type="PROSITE" id="PS00373">
    <property type="entry name" value="GART"/>
    <property type="match status" value="1"/>
</dbReference>
<dbReference type="CDD" id="cd08645">
    <property type="entry name" value="FMT_core_GART"/>
    <property type="match status" value="1"/>
</dbReference>
<dbReference type="HAMAP" id="MF_01930">
    <property type="entry name" value="PurN"/>
    <property type="match status" value="1"/>
</dbReference>
<comment type="catalytic activity">
    <reaction evidence="5 6">
        <text>N(1)-(5-phospho-beta-D-ribosyl)glycinamide + (6R)-10-formyltetrahydrofolate = N(2)-formyl-N(1)-(5-phospho-beta-D-ribosyl)glycinamide + (6S)-5,6,7,8-tetrahydrofolate + H(+)</text>
        <dbReference type="Rhea" id="RHEA:15053"/>
        <dbReference type="ChEBI" id="CHEBI:15378"/>
        <dbReference type="ChEBI" id="CHEBI:57453"/>
        <dbReference type="ChEBI" id="CHEBI:143788"/>
        <dbReference type="ChEBI" id="CHEBI:147286"/>
        <dbReference type="ChEBI" id="CHEBI:195366"/>
        <dbReference type="EC" id="2.1.2.2"/>
    </reaction>
</comment>
<comment type="function">
    <text evidence="6">Catalyzes the transfer of a formyl group from 10-formyltetrahydrofolate to 5-phospho-ribosyl-glycinamide (GAR), producing 5-phospho-ribosyl-N-formylglycinamide (FGAR) and tetrahydrofolate.</text>
</comment>
<dbReference type="RefSeq" id="WP_264139495.1">
    <property type="nucleotide sequence ID" value="NZ_JAOYOD010000001.1"/>
</dbReference>
<evidence type="ECO:0000256" key="5">
    <source>
        <dbReference type="ARBA" id="ARBA00047664"/>
    </source>
</evidence>
<evidence type="ECO:0000313" key="9">
    <source>
        <dbReference type="Proteomes" id="UP001300692"/>
    </source>
</evidence>
<dbReference type="SUPFAM" id="SSF53328">
    <property type="entry name" value="Formyltransferase"/>
    <property type="match status" value="1"/>
</dbReference>
<evidence type="ECO:0000256" key="2">
    <source>
        <dbReference type="ARBA" id="ARBA00022679"/>
    </source>
</evidence>
<dbReference type="PANTHER" id="PTHR43369:SF2">
    <property type="entry name" value="PHOSPHORIBOSYLGLYCINAMIDE FORMYLTRANSFERASE"/>
    <property type="match status" value="1"/>
</dbReference>
<evidence type="ECO:0000259" key="7">
    <source>
        <dbReference type="Pfam" id="PF00551"/>
    </source>
</evidence>
<dbReference type="Pfam" id="PF00551">
    <property type="entry name" value="Formyl_trans_N"/>
    <property type="match status" value="1"/>
</dbReference>
<comment type="pathway">
    <text evidence="1 6">Purine metabolism; IMP biosynthesis via de novo pathway; N(2)-formyl-N(1)-(5-phospho-D-ribosyl)glycinamide from N(1)-(5-phospho-D-ribosyl)glycinamide (10-formyl THF route): step 1/1.</text>
</comment>